<dbReference type="PANTHER" id="PTHR46082:SF11">
    <property type="entry name" value="AAA+ ATPASE DOMAIN-CONTAINING PROTEIN-RELATED"/>
    <property type="match status" value="1"/>
</dbReference>
<feature type="region of interest" description="Disordered" evidence="1">
    <location>
        <begin position="185"/>
        <end position="217"/>
    </location>
</feature>
<keyword evidence="4" id="KW-1185">Reference proteome</keyword>
<accession>A0A2S4KWI7</accession>
<dbReference type="PANTHER" id="PTHR46082">
    <property type="entry name" value="ATP/GTP-BINDING PROTEIN-RELATED"/>
    <property type="match status" value="1"/>
</dbReference>
<dbReference type="Proteomes" id="UP000237481">
    <property type="component" value="Unassembled WGS sequence"/>
</dbReference>
<evidence type="ECO:0000259" key="2">
    <source>
        <dbReference type="Pfam" id="PF00931"/>
    </source>
</evidence>
<dbReference type="GO" id="GO:0009116">
    <property type="term" value="P:nucleoside metabolic process"/>
    <property type="evidence" value="ECO:0007669"/>
    <property type="project" value="InterPro"/>
</dbReference>
<gene>
    <name evidence="3" type="ORF">TPAR_05272</name>
</gene>
<dbReference type="InterPro" id="IPR027417">
    <property type="entry name" value="P-loop_NTPase"/>
</dbReference>
<dbReference type="STRING" id="94208.A0A2S4KWI7"/>
<dbReference type="InterPro" id="IPR035994">
    <property type="entry name" value="Nucleoside_phosphorylase_sf"/>
</dbReference>
<dbReference type="Gene3D" id="3.40.50.300">
    <property type="entry name" value="P-loop containing nucleotide triphosphate hydrolases"/>
    <property type="match status" value="1"/>
</dbReference>
<dbReference type="Pfam" id="PF13424">
    <property type="entry name" value="TPR_12"/>
    <property type="match status" value="1"/>
</dbReference>
<organism evidence="3 4">
    <name type="scientific">Tolypocladium paradoxum</name>
    <dbReference type="NCBI Taxonomy" id="94208"/>
    <lineage>
        <taxon>Eukaryota</taxon>
        <taxon>Fungi</taxon>
        <taxon>Dikarya</taxon>
        <taxon>Ascomycota</taxon>
        <taxon>Pezizomycotina</taxon>
        <taxon>Sordariomycetes</taxon>
        <taxon>Hypocreomycetidae</taxon>
        <taxon>Hypocreales</taxon>
        <taxon>Ophiocordycipitaceae</taxon>
        <taxon>Tolypocladium</taxon>
    </lineage>
</organism>
<protein>
    <submittedName>
        <fullName evidence="3">Pfs, NACHT and WD domain protein</fullName>
    </submittedName>
</protein>
<name>A0A2S4KWI7_9HYPO</name>
<dbReference type="GO" id="GO:0003824">
    <property type="term" value="F:catalytic activity"/>
    <property type="evidence" value="ECO:0007669"/>
    <property type="project" value="InterPro"/>
</dbReference>
<dbReference type="InterPro" id="IPR011990">
    <property type="entry name" value="TPR-like_helical_dom_sf"/>
</dbReference>
<dbReference type="InterPro" id="IPR002182">
    <property type="entry name" value="NB-ARC"/>
</dbReference>
<proteinExistence type="predicted"/>
<dbReference type="OrthoDB" id="4927459at2759"/>
<dbReference type="GO" id="GO:0043531">
    <property type="term" value="F:ADP binding"/>
    <property type="evidence" value="ECO:0007669"/>
    <property type="project" value="InterPro"/>
</dbReference>
<dbReference type="SUPFAM" id="SSF53167">
    <property type="entry name" value="Purine and uridine phosphorylases"/>
    <property type="match status" value="1"/>
</dbReference>
<dbReference type="Gene3D" id="1.25.40.10">
    <property type="entry name" value="Tetratricopeptide repeat domain"/>
    <property type="match status" value="1"/>
</dbReference>
<evidence type="ECO:0000313" key="3">
    <source>
        <dbReference type="EMBL" id="POR34543.1"/>
    </source>
</evidence>
<dbReference type="AlphaFoldDB" id="A0A2S4KWI7"/>
<evidence type="ECO:0000313" key="4">
    <source>
        <dbReference type="Proteomes" id="UP000237481"/>
    </source>
</evidence>
<dbReference type="Gene3D" id="3.40.50.1580">
    <property type="entry name" value="Nucleoside phosphorylase domain"/>
    <property type="match status" value="1"/>
</dbReference>
<dbReference type="Pfam" id="PF00931">
    <property type="entry name" value="NB-ARC"/>
    <property type="match status" value="1"/>
</dbReference>
<dbReference type="InterPro" id="IPR053137">
    <property type="entry name" value="NLR-like"/>
</dbReference>
<dbReference type="SUPFAM" id="SSF48452">
    <property type="entry name" value="TPR-like"/>
    <property type="match status" value="1"/>
</dbReference>
<evidence type="ECO:0000256" key="1">
    <source>
        <dbReference type="SAM" id="MobiDB-lite"/>
    </source>
</evidence>
<comment type="caution">
    <text evidence="3">The sequence shown here is derived from an EMBL/GenBank/DDBJ whole genome shotgun (WGS) entry which is preliminary data.</text>
</comment>
<dbReference type="EMBL" id="PKSG01000515">
    <property type="protein sequence ID" value="POR34543.1"/>
    <property type="molecule type" value="Genomic_DNA"/>
</dbReference>
<dbReference type="SUPFAM" id="SSF52540">
    <property type="entry name" value="P-loop containing nucleoside triphosphate hydrolases"/>
    <property type="match status" value="1"/>
</dbReference>
<reference evidence="3 4" key="1">
    <citation type="submission" date="2018-01" db="EMBL/GenBank/DDBJ databases">
        <title>Harnessing the power of phylogenomics to disentangle the directionality and signatures of interkingdom host jumping in the parasitic fungal genus Tolypocladium.</title>
        <authorList>
            <person name="Quandt C.A."/>
            <person name="Patterson W."/>
            <person name="Spatafora J.W."/>
        </authorList>
    </citation>
    <scope>NUCLEOTIDE SEQUENCE [LARGE SCALE GENOMIC DNA]</scope>
    <source>
        <strain evidence="3 4">NRBC 100945</strain>
    </source>
</reference>
<sequence length="801" mass="88850">MTELDPQLYTIAWIAPLGIEARAATYMLDNRHHGRFPLQRGDDYVFQAGDVCGHNVIIATLPAGQEYGTGSAAALASQVKKFFPNLWFGLLVGVAAGLPNLTGPCPRDIRLGDVLVALPEGESAGLIAYDLGKETAKDGFQPLRGGHVLAMTETVVRSAIGSIRLHALDDVQLFRPFYEKMKDKRHEGGTFTDPGQEADRLYETDDSGATKLKDRERRPDDMRTRVWYGTIGSGEKLMKNASRRDALRDKYNLIGIEMEAAGAMNRIPVGVFRGVCDYGDEHKNKDWQPYAAAMAAAYAKAVLAQIGPREGDGQETTGLAMRKVCHIPFRQNKNFTGREPQIEKLRRMLFAEEKERVAVVGLGGMGKTQIALELAHRVKHKMKQYSILWMPAQTMPAFQKTATELVQKLAIPCGSGDDPKEALQSYLSSEATGHWLLILDNADDMTILDGLPGKSTSLFDFLPQSPTGRILITTRSSKIAVNAAGSDVLELAEMMSDEAAAFLGKSLIDKNQLKQVDIVAELLEKLTYLPLTVAQAAAYMNMNRMPIIEYSRLCNRTNQDMINLLSTHLRDETHYSKTQGAVATTWIISFNTICEIDTVAARLLSFIRWIEPKAIPRSILPGPDSDWNLTQALGLVCGYGFLAWREDGETVDMHSLVHLALKIWPGQSSDNFMTQGEAIEHLARVFPSNDWENRSLWRQYFPHVLPLMRSSALKQYTRALDLGYDIGCCLRTDGRIAEGVEVLRSVVTIREKTLAENHPNRLASQHALAMAYQANGQVKQAIELLENVVAIDKKLAKDHPS</sequence>
<feature type="domain" description="NB-ARC" evidence="2">
    <location>
        <begin position="339"/>
        <end position="509"/>
    </location>
</feature>